<dbReference type="PANTHER" id="PTHR43744">
    <property type="entry name" value="ABC TRANSPORTER PERMEASE PROTEIN MG189-RELATED-RELATED"/>
    <property type="match status" value="1"/>
</dbReference>
<keyword evidence="2 7" id="KW-0813">Transport</keyword>
<feature type="domain" description="ABC transmembrane type-1" evidence="8">
    <location>
        <begin position="72"/>
        <end position="262"/>
    </location>
</feature>
<proteinExistence type="inferred from homology"/>
<comment type="subcellular location">
    <subcellularLocation>
        <location evidence="1 7">Cell membrane</location>
        <topology evidence="1 7">Multi-pass membrane protein</topology>
    </subcellularLocation>
</comment>
<feature type="transmembrane region" description="Helical" evidence="7">
    <location>
        <begin position="240"/>
        <end position="262"/>
    </location>
</feature>
<evidence type="ECO:0000256" key="7">
    <source>
        <dbReference type="RuleBase" id="RU363032"/>
    </source>
</evidence>
<dbReference type="CDD" id="cd06261">
    <property type="entry name" value="TM_PBP2"/>
    <property type="match status" value="1"/>
</dbReference>
<evidence type="ECO:0000313" key="9">
    <source>
        <dbReference type="EMBL" id="CUO64971.1"/>
    </source>
</evidence>
<comment type="similarity">
    <text evidence="7">Belongs to the binding-protein-dependent transport system permease family.</text>
</comment>
<name>A0A174GSN4_9FIRM</name>
<feature type="transmembrane region" description="Helical" evidence="7">
    <location>
        <begin position="143"/>
        <end position="162"/>
    </location>
</feature>
<evidence type="ECO:0000259" key="8">
    <source>
        <dbReference type="PROSITE" id="PS50928"/>
    </source>
</evidence>
<dbReference type="PANTHER" id="PTHR43744:SF12">
    <property type="entry name" value="ABC TRANSPORTER PERMEASE PROTEIN MG189-RELATED"/>
    <property type="match status" value="1"/>
</dbReference>
<dbReference type="Gene3D" id="1.10.3720.10">
    <property type="entry name" value="MetI-like"/>
    <property type="match status" value="1"/>
</dbReference>
<feature type="transmembrane region" description="Helical" evidence="7">
    <location>
        <begin position="71"/>
        <end position="95"/>
    </location>
</feature>
<feature type="transmembrane region" description="Helical" evidence="7">
    <location>
        <begin position="183"/>
        <end position="207"/>
    </location>
</feature>
<dbReference type="GO" id="GO:0005886">
    <property type="term" value="C:plasma membrane"/>
    <property type="evidence" value="ECO:0007669"/>
    <property type="project" value="UniProtKB-SubCell"/>
</dbReference>
<evidence type="ECO:0000256" key="5">
    <source>
        <dbReference type="ARBA" id="ARBA00022989"/>
    </source>
</evidence>
<dbReference type="PROSITE" id="PS50928">
    <property type="entry name" value="ABC_TM1"/>
    <property type="match status" value="1"/>
</dbReference>
<sequence length="276" mass="31221">MKKHMKPGMIGLYAILILAAVITVYPFLWMVSASFKPLKEIIGGNLALISDEMSFDNYKYIFGRSSLFPRWFVNSLIISVIGTAVNVFINTMAGYSLSRLSFPGRDTIYHLFLALMMVPAQVLLIPNYLILQKMGLLDSYSSLILPAAANIGNIFLMRQFFMNFPKEVEEAASIDGLGRYARFFRICMPLARPTIATQAIFVFMGFWNEFTKPMLYIKTASKYTLTLGLQSFQSQNAGTMWNQVMAAACISVFPIIIIYLIFNKYFLVGVRMDGEK</sequence>
<organism evidence="9 10">
    <name type="scientific">Hungatella hathewayi</name>
    <dbReference type="NCBI Taxonomy" id="154046"/>
    <lineage>
        <taxon>Bacteria</taxon>
        <taxon>Bacillati</taxon>
        <taxon>Bacillota</taxon>
        <taxon>Clostridia</taxon>
        <taxon>Lachnospirales</taxon>
        <taxon>Lachnospiraceae</taxon>
        <taxon>Hungatella</taxon>
    </lineage>
</organism>
<keyword evidence="5 7" id="KW-1133">Transmembrane helix</keyword>
<dbReference type="InterPro" id="IPR035906">
    <property type="entry name" value="MetI-like_sf"/>
</dbReference>
<dbReference type="EMBL" id="CYZE01000009">
    <property type="protein sequence ID" value="CUO64971.1"/>
    <property type="molecule type" value="Genomic_DNA"/>
</dbReference>
<dbReference type="AlphaFoldDB" id="A0A174GSN4"/>
<keyword evidence="9" id="KW-0762">Sugar transport</keyword>
<dbReference type="Proteomes" id="UP000095651">
    <property type="component" value="Unassembled WGS sequence"/>
</dbReference>
<evidence type="ECO:0000256" key="1">
    <source>
        <dbReference type="ARBA" id="ARBA00004651"/>
    </source>
</evidence>
<dbReference type="RefSeq" id="WP_055657092.1">
    <property type="nucleotide sequence ID" value="NZ_CABIXC010000009.1"/>
</dbReference>
<evidence type="ECO:0000256" key="4">
    <source>
        <dbReference type="ARBA" id="ARBA00022692"/>
    </source>
</evidence>
<evidence type="ECO:0000256" key="3">
    <source>
        <dbReference type="ARBA" id="ARBA00022475"/>
    </source>
</evidence>
<dbReference type="GO" id="GO:0055085">
    <property type="term" value="P:transmembrane transport"/>
    <property type="evidence" value="ECO:0007669"/>
    <property type="project" value="InterPro"/>
</dbReference>
<keyword evidence="3" id="KW-1003">Cell membrane</keyword>
<keyword evidence="4 7" id="KW-0812">Transmembrane</keyword>
<evidence type="ECO:0000313" key="10">
    <source>
        <dbReference type="Proteomes" id="UP000095651"/>
    </source>
</evidence>
<dbReference type="Pfam" id="PF00528">
    <property type="entry name" value="BPD_transp_1"/>
    <property type="match status" value="1"/>
</dbReference>
<dbReference type="InterPro" id="IPR000515">
    <property type="entry name" value="MetI-like"/>
</dbReference>
<dbReference type="SUPFAM" id="SSF161098">
    <property type="entry name" value="MetI-like"/>
    <property type="match status" value="1"/>
</dbReference>
<accession>A0A174GSN4</accession>
<feature type="transmembrane region" description="Helical" evidence="7">
    <location>
        <begin position="107"/>
        <end position="131"/>
    </location>
</feature>
<protein>
    <submittedName>
        <fullName evidence="9">ABC-type sugar transport system, permease component</fullName>
    </submittedName>
</protein>
<evidence type="ECO:0000256" key="2">
    <source>
        <dbReference type="ARBA" id="ARBA00022448"/>
    </source>
</evidence>
<gene>
    <name evidence="9" type="primary">ycjP_65</name>
    <name evidence="9" type="ORF">ERS852407_03487</name>
</gene>
<reference evidence="9 10" key="1">
    <citation type="submission" date="2015-09" db="EMBL/GenBank/DDBJ databases">
        <authorList>
            <consortium name="Pathogen Informatics"/>
        </authorList>
    </citation>
    <scope>NUCLEOTIDE SEQUENCE [LARGE SCALE GENOMIC DNA]</scope>
    <source>
        <strain evidence="9 10">2789STDY5608850</strain>
    </source>
</reference>
<feature type="transmembrane region" description="Helical" evidence="7">
    <location>
        <begin position="12"/>
        <end position="31"/>
    </location>
</feature>
<evidence type="ECO:0000256" key="6">
    <source>
        <dbReference type="ARBA" id="ARBA00023136"/>
    </source>
</evidence>
<keyword evidence="6 7" id="KW-0472">Membrane</keyword>